<dbReference type="Proteomes" id="UP000473658">
    <property type="component" value="Unassembled WGS sequence"/>
</dbReference>
<dbReference type="InterPro" id="IPR011008">
    <property type="entry name" value="Dimeric_a/b-barrel"/>
</dbReference>
<name>A0AA88F1D3_RHIRH</name>
<organism evidence="3 4">
    <name type="scientific">Rhizobium rhizogenes</name>
    <name type="common">Agrobacterium rhizogenes</name>
    <dbReference type="NCBI Taxonomy" id="359"/>
    <lineage>
        <taxon>Bacteria</taxon>
        <taxon>Pseudomonadati</taxon>
        <taxon>Pseudomonadota</taxon>
        <taxon>Alphaproteobacteria</taxon>
        <taxon>Hyphomicrobiales</taxon>
        <taxon>Rhizobiaceae</taxon>
        <taxon>Rhizobium/Agrobacterium group</taxon>
        <taxon>Rhizobium</taxon>
    </lineage>
</organism>
<dbReference type="Pfam" id="PF03795">
    <property type="entry name" value="YCII"/>
    <property type="match status" value="1"/>
</dbReference>
<gene>
    <name evidence="3" type="ORF">DXM27_09410</name>
</gene>
<dbReference type="Gene3D" id="3.30.70.1060">
    <property type="entry name" value="Dimeric alpha+beta barrel"/>
    <property type="match status" value="1"/>
</dbReference>
<protein>
    <submittedName>
        <fullName evidence="3">YciI family protein</fullName>
    </submittedName>
</protein>
<reference evidence="3 4" key="1">
    <citation type="submission" date="2018-08" db="EMBL/GenBank/DDBJ databases">
        <title>Crown Gall in kiwifruit.</title>
        <authorList>
            <person name="Visnovsky S.B."/>
            <person name="Pitman A.R."/>
        </authorList>
    </citation>
    <scope>NUCLEOTIDE SEQUENCE [LARGE SCALE GENOMIC DNA]</scope>
    <source>
        <strain evidence="3 4">SBV_302_78_2</strain>
    </source>
</reference>
<feature type="domain" description="YCII-related" evidence="2">
    <location>
        <begin position="5"/>
        <end position="115"/>
    </location>
</feature>
<proteinExistence type="inferred from homology"/>
<dbReference type="InterPro" id="IPR005545">
    <property type="entry name" value="YCII"/>
</dbReference>
<evidence type="ECO:0000313" key="4">
    <source>
        <dbReference type="Proteomes" id="UP000473658"/>
    </source>
</evidence>
<dbReference type="RefSeq" id="WP_149898798.1">
    <property type="nucleotide sequence ID" value="NZ_QRFF01000002.1"/>
</dbReference>
<evidence type="ECO:0000259" key="2">
    <source>
        <dbReference type="Pfam" id="PF03795"/>
    </source>
</evidence>
<dbReference type="PANTHER" id="PTHR35174:SF4">
    <property type="entry name" value="BLL7163 PROTEIN"/>
    <property type="match status" value="1"/>
</dbReference>
<comment type="similarity">
    <text evidence="1">Belongs to the YciI family.</text>
</comment>
<dbReference type="EMBL" id="QRFF01000002">
    <property type="protein sequence ID" value="KAA3503095.1"/>
    <property type="molecule type" value="Genomic_DNA"/>
</dbReference>
<dbReference type="AlphaFoldDB" id="A0AA88F1D3"/>
<accession>A0AA88F1D3</accession>
<sequence length="140" mass="15601">MRAIVFVKATKSSEDGVMPTTELMEAMGKFNEELVNAGIMQSGDGLHPSSKGKRVVFDGDSRTVVDGPFPNTNELVAGFWMWNVKDMDEAVAWVKRCPNPMLERSEIEIRPLFEMEDFGDAVTPEIAAHVEELRARVGKQ</sequence>
<comment type="caution">
    <text evidence="3">The sequence shown here is derived from an EMBL/GenBank/DDBJ whole genome shotgun (WGS) entry which is preliminary data.</text>
</comment>
<evidence type="ECO:0000256" key="1">
    <source>
        <dbReference type="ARBA" id="ARBA00007689"/>
    </source>
</evidence>
<evidence type="ECO:0000313" key="3">
    <source>
        <dbReference type="EMBL" id="KAA3503095.1"/>
    </source>
</evidence>
<dbReference type="SUPFAM" id="SSF54909">
    <property type="entry name" value="Dimeric alpha+beta barrel"/>
    <property type="match status" value="1"/>
</dbReference>
<dbReference type="PANTHER" id="PTHR35174">
    <property type="entry name" value="BLL7171 PROTEIN-RELATED"/>
    <property type="match status" value="1"/>
</dbReference>